<comment type="caution">
    <text evidence="2">The sequence shown here is derived from an EMBL/GenBank/DDBJ whole genome shotgun (WGS) entry which is preliminary data.</text>
</comment>
<dbReference type="EMBL" id="CAJVPI010000990">
    <property type="protein sequence ID" value="CAG8587188.1"/>
    <property type="molecule type" value="Genomic_DNA"/>
</dbReference>
<dbReference type="PANTHER" id="PTHR46599:SF3">
    <property type="entry name" value="PIGGYBAC TRANSPOSABLE ELEMENT-DERIVED PROTEIN 4"/>
    <property type="match status" value="1"/>
</dbReference>
<dbReference type="Pfam" id="PF13843">
    <property type="entry name" value="DDE_Tnp_1_7"/>
    <property type="match status" value="1"/>
</dbReference>
<sequence>MSTHVNPSSSSSISSKISLSDSNYAVSFERNNHGEIFIDNMLAEMIENMYATDIFADEDMRGESEQEIHVIQTDSEEITVRREGDLFFTDNQLQMIVENTNKYEQTKGFSDSRPWSPLTLKELKVWIALIIYMGIHKIYAVEDLWNCNERKPIHSIKDFMSLVRFQQIKHFFHISPPGETQFFWYSKVEPLASHLRNMFKKLGLQIVSLCDAGYTWTFTFTSQIEKNREIEQITGLTNTGCLVWHLVHQLPKTKSYNVHMDNYFSSIALFKYDNGYGACGTVCLNSAKFPAELKLGKLKYQHLDWNTLLGKVVENVLAILWIDNGPVTMLTTIHNIGEEWTVTCEHCRPRETSSNANTVCRVFGNLSRKALEIPKIIDDYNHYMGSVDIADQLRGYCNCQLTVHRTWFPLFFWLLDTTLVNCFKLYCKATDQKVASKEFRLDLAWDLINSTVEDVGKRI</sequence>
<dbReference type="Proteomes" id="UP000789739">
    <property type="component" value="Unassembled WGS sequence"/>
</dbReference>
<feature type="domain" description="PiggyBac transposable element-derived protein" evidence="1">
    <location>
        <begin position="195"/>
        <end position="423"/>
    </location>
</feature>
<reference evidence="2" key="1">
    <citation type="submission" date="2021-06" db="EMBL/GenBank/DDBJ databases">
        <authorList>
            <person name="Kallberg Y."/>
            <person name="Tangrot J."/>
            <person name="Rosling A."/>
        </authorList>
    </citation>
    <scope>NUCLEOTIDE SEQUENCE</scope>
    <source>
        <strain evidence="2">BR232B</strain>
    </source>
</reference>
<gene>
    <name evidence="2" type="ORF">PBRASI_LOCUS6930</name>
</gene>
<dbReference type="OrthoDB" id="2400393at2759"/>
<accession>A0A9N9G7V9</accession>
<name>A0A9N9G7V9_9GLOM</name>
<organism evidence="2 3">
    <name type="scientific">Paraglomus brasilianum</name>
    <dbReference type="NCBI Taxonomy" id="144538"/>
    <lineage>
        <taxon>Eukaryota</taxon>
        <taxon>Fungi</taxon>
        <taxon>Fungi incertae sedis</taxon>
        <taxon>Mucoromycota</taxon>
        <taxon>Glomeromycotina</taxon>
        <taxon>Glomeromycetes</taxon>
        <taxon>Paraglomerales</taxon>
        <taxon>Paraglomeraceae</taxon>
        <taxon>Paraglomus</taxon>
    </lineage>
</organism>
<evidence type="ECO:0000313" key="2">
    <source>
        <dbReference type="EMBL" id="CAG8587188.1"/>
    </source>
</evidence>
<protein>
    <submittedName>
        <fullName evidence="2">5764_t:CDS:1</fullName>
    </submittedName>
</protein>
<dbReference type="InterPro" id="IPR029526">
    <property type="entry name" value="PGBD"/>
</dbReference>
<evidence type="ECO:0000313" key="3">
    <source>
        <dbReference type="Proteomes" id="UP000789739"/>
    </source>
</evidence>
<keyword evidence="3" id="KW-1185">Reference proteome</keyword>
<proteinExistence type="predicted"/>
<dbReference type="PANTHER" id="PTHR46599">
    <property type="entry name" value="PIGGYBAC TRANSPOSABLE ELEMENT-DERIVED PROTEIN 4"/>
    <property type="match status" value="1"/>
</dbReference>
<dbReference type="AlphaFoldDB" id="A0A9N9G7V9"/>
<evidence type="ECO:0000259" key="1">
    <source>
        <dbReference type="Pfam" id="PF13843"/>
    </source>
</evidence>